<name>A0A1I6KB13_9EURY</name>
<dbReference type="InterPro" id="IPR002802">
    <property type="entry name" value="Endo_dU"/>
</dbReference>
<dbReference type="OrthoDB" id="15207at2157"/>
<reference evidence="2 3" key="1">
    <citation type="submission" date="2016-10" db="EMBL/GenBank/DDBJ databases">
        <authorList>
            <person name="de Groot N.N."/>
        </authorList>
    </citation>
    <scope>NUCLEOTIDE SEQUENCE [LARGE SCALE GENOMIC DNA]</scope>
    <source>
        <strain evidence="2 3">CGMCC 1.10457</strain>
    </source>
</reference>
<protein>
    <recommendedName>
        <fullName evidence="1">UPF0215 protein SAMN05216559_0481</fullName>
    </recommendedName>
</protein>
<dbReference type="AlphaFoldDB" id="A0A1I6KB13"/>
<proteinExistence type="inferred from homology"/>
<dbReference type="STRING" id="767519.SAMN05216559_0481"/>
<comment type="similarity">
    <text evidence="1">Belongs to the UPF0215 family.</text>
</comment>
<dbReference type="PANTHER" id="PTHR39518">
    <property type="entry name" value="UPF0215 PROTEIN MJ1150"/>
    <property type="match status" value="1"/>
</dbReference>
<dbReference type="RefSeq" id="WP_089813526.1">
    <property type="nucleotide sequence ID" value="NZ_FOZK01000001.1"/>
</dbReference>
<dbReference type="HAMAP" id="MF_00582">
    <property type="entry name" value="UPF0215"/>
    <property type="match status" value="1"/>
</dbReference>
<accession>A0A1I6KB13</accession>
<gene>
    <name evidence="2" type="ORF">SAMN05216559_0481</name>
</gene>
<dbReference type="Gene3D" id="3.30.2170.10">
    <property type="entry name" value="archaeoglobus fulgidus dsm 4304 superfamily"/>
    <property type="match status" value="1"/>
</dbReference>
<evidence type="ECO:0000313" key="3">
    <source>
        <dbReference type="Proteomes" id="UP000199062"/>
    </source>
</evidence>
<sequence>MKAGARALGVAESYRDQTSTLAGTVVRADRVTDGFVFGSCTVGGSDATAAVCDLVARLDREDVQYLFVAGIAPAWFNVLDLHRIHETTDLPVLSVAFEESLGLEPAIREALDDADVVRDRLATYHDQPDRRRLSVNDETVFVRNVGIGDDAANDAVRGFTPEGGRPEPLRVARLAARAADEFVRDGLGGD</sequence>
<dbReference type="Proteomes" id="UP000199062">
    <property type="component" value="Unassembled WGS sequence"/>
</dbReference>
<organism evidence="2 3">
    <name type="scientific">Halomicrobium zhouii</name>
    <dbReference type="NCBI Taxonomy" id="767519"/>
    <lineage>
        <taxon>Archaea</taxon>
        <taxon>Methanobacteriati</taxon>
        <taxon>Methanobacteriota</taxon>
        <taxon>Stenosarchaea group</taxon>
        <taxon>Halobacteria</taxon>
        <taxon>Halobacteriales</taxon>
        <taxon>Haloarculaceae</taxon>
        <taxon>Halomicrobium</taxon>
    </lineage>
</organism>
<dbReference type="Pfam" id="PF01949">
    <property type="entry name" value="Endo_dU"/>
    <property type="match status" value="1"/>
</dbReference>
<dbReference type="PANTHER" id="PTHR39518:SF2">
    <property type="entry name" value="UPF0215 PROTEIN MJ1150"/>
    <property type="match status" value="1"/>
</dbReference>
<keyword evidence="3" id="KW-1185">Reference proteome</keyword>
<evidence type="ECO:0000313" key="2">
    <source>
        <dbReference type="EMBL" id="SFR88389.1"/>
    </source>
</evidence>
<evidence type="ECO:0000256" key="1">
    <source>
        <dbReference type="HAMAP-Rule" id="MF_00582"/>
    </source>
</evidence>
<dbReference type="EMBL" id="FOZK01000001">
    <property type="protein sequence ID" value="SFR88389.1"/>
    <property type="molecule type" value="Genomic_DNA"/>
</dbReference>